<keyword evidence="3" id="KW-0460">Magnesium</keyword>
<organism evidence="8 9">
    <name type="scientific">Salvia divinorum</name>
    <name type="common">Maria pastora</name>
    <name type="synonym">Diviner's sage</name>
    <dbReference type="NCBI Taxonomy" id="28513"/>
    <lineage>
        <taxon>Eukaryota</taxon>
        <taxon>Viridiplantae</taxon>
        <taxon>Streptophyta</taxon>
        <taxon>Embryophyta</taxon>
        <taxon>Tracheophyta</taxon>
        <taxon>Spermatophyta</taxon>
        <taxon>Magnoliopsida</taxon>
        <taxon>eudicotyledons</taxon>
        <taxon>Gunneridae</taxon>
        <taxon>Pentapetalae</taxon>
        <taxon>asterids</taxon>
        <taxon>lamiids</taxon>
        <taxon>Lamiales</taxon>
        <taxon>Lamiaceae</taxon>
        <taxon>Nepetoideae</taxon>
        <taxon>Mentheae</taxon>
        <taxon>Salviinae</taxon>
        <taxon>Salvia</taxon>
        <taxon>Salvia subgen. Calosphace</taxon>
    </lineage>
</organism>
<evidence type="ECO:0000259" key="6">
    <source>
        <dbReference type="Pfam" id="PF01397"/>
    </source>
</evidence>
<evidence type="ECO:0000256" key="1">
    <source>
        <dbReference type="ARBA" id="ARBA00001946"/>
    </source>
</evidence>
<dbReference type="SUPFAM" id="SSF48239">
    <property type="entry name" value="Terpenoid cyclases/Protein prenyltransferases"/>
    <property type="match status" value="1"/>
</dbReference>
<evidence type="ECO:0000256" key="4">
    <source>
        <dbReference type="ARBA" id="ARBA00023239"/>
    </source>
</evidence>
<dbReference type="InterPro" id="IPR001906">
    <property type="entry name" value="Terpene_synth_N"/>
</dbReference>
<evidence type="ECO:0000256" key="3">
    <source>
        <dbReference type="ARBA" id="ARBA00022842"/>
    </source>
</evidence>
<keyword evidence="9" id="KW-1185">Reference proteome</keyword>
<evidence type="ECO:0000256" key="5">
    <source>
        <dbReference type="SAM" id="MobiDB-lite"/>
    </source>
</evidence>
<dbReference type="Gene3D" id="1.10.600.10">
    <property type="entry name" value="Farnesyl Diphosphate Synthase"/>
    <property type="match status" value="1"/>
</dbReference>
<dbReference type="InterPro" id="IPR034741">
    <property type="entry name" value="Terpene_cyclase-like_1_C"/>
</dbReference>
<dbReference type="InterPro" id="IPR036965">
    <property type="entry name" value="Terpene_synth_N_sf"/>
</dbReference>
<keyword evidence="4" id="KW-0456">Lyase</keyword>
<feature type="compositionally biased region" description="Low complexity" evidence="5">
    <location>
        <begin position="17"/>
        <end position="28"/>
    </location>
</feature>
<evidence type="ECO:0000313" key="9">
    <source>
        <dbReference type="Proteomes" id="UP001567538"/>
    </source>
</evidence>
<dbReference type="SUPFAM" id="SSF48576">
    <property type="entry name" value="Terpenoid synthases"/>
    <property type="match status" value="1"/>
</dbReference>
<reference evidence="8 9" key="1">
    <citation type="submission" date="2024-06" db="EMBL/GenBank/DDBJ databases">
        <title>A chromosome level genome sequence of Diviner's sage (Salvia divinorum).</title>
        <authorList>
            <person name="Ford S.A."/>
            <person name="Ro D.-K."/>
            <person name="Ness R.W."/>
            <person name="Phillips M.A."/>
        </authorList>
    </citation>
    <scope>NUCLEOTIDE SEQUENCE [LARGE SCALE GENOMIC DNA]</scope>
    <source>
        <strain evidence="8">SAF-2024a</strain>
        <tissue evidence="8">Leaf</tissue>
    </source>
</reference>
<proteinExistence type="predicted"/>
<dbReference type="AlphaFoldDB" id="A0ABD1IG95"/>
<feature type="region of interest" description="Disordered" evidence="5">
    <location>
        <begin position="15"/>
        <end position="58"/>
    </location>
</feature>
<dbReference type="EMBL" id="JBEAFC010000002">
    <property type="protein sequence ID" value="KAL1567720.1"/>
    <property type="molecule type" value="Genomic_DNA"/>
</dbReference>
<dbReference type="SFLD" id="SFLDG01019">
    <property type="entry name" value="Terpene_Cyclase_Like_1_C_Termi"/>
    <property type="match status" value="1"/>
</dbReference>
<dbReference type="Proteomes" id="UP001567538">
    <property type="component" value="Unassembled WGS sequence"/>
</dbReference>
<dbReference type="InterPro" id="IPR008949">
    <property type="entry name" value="Isoprenoid_synthase_dom_sf"/>
</dbReference>
<dbReference type="GO" id="GO:0016114">
    <property type="term" value="P:terpenoid biosynthetic process"/>
    <property type="evidence" value="ECO:0007669"/>
    <property type="project" value="UniProtKB-ARBA"/>
</dbReference>
<dbReference type="Gene3D" id="1.50.10.130">
    <property type="entry name" value="Terpene synthase, N-terminal domain"/>
    <property type="match status" value="1"/>
</dbReference>
<gene>
    <name evidence="8" type="ORF">AAHA92_03170</name>
</gene>
<feature type="domain" description="Terpene synthase N-terminal" evidence="6">
    <location>
        <begin position="72"/>
        <end position="215"/>
    </location>
</feature>
<dbReference type="InterPro" id="IPR008930">
    <property type="entry name" value="Terpenoid_cyclase/PrenylTrfase"/>
</dbReference>
<dbReference type="PANTHER" id="PTHR31225:SF0">
    <property type="entry name" value="S-(+)-LINALOOL SYNTHASE, CHLOROPLASTIC"/>
    <property type="match status" value="1"/>
</dbReference>
<evidence type="ECO:0000313" key="8">
    <source>
        <dbReference type="EMBL" id="KAL1567720.1"/>
    </source>
</evidence>
<comment type="caution">
    <text evidence="8">The sequence shown here is derived from an EMBL/GenBank/DDBJ whole genome shotgun (WGS) entry which is preliminary data.</text>
</comment>
<evidence type="ECO:0000259" key="7">
    <source>
        <dbReference type="Pfam" id="PF03936"/>
    </source>
</evidence>
<dbReference type="GO" id="GO:0046872">
    <property type="term" value="F:metal ion binding"/>
    <property type="evidence" value="ECO:0007669"/>
    <property type="project" value="UniProtKB-KW"/>
</dbReference>
<protein>
    <submittedName>
        <fullName evidence="8">Tricyclene synthase Oc15, chloroplastic-like isoform X1</fullName>
    </submittedName>
</protein>
<dbReference type="InterPro" id="IPR050148">
    <property type="entry name" value="Terpene_synthase-like"/>
</dbReference>
<accession>A0ABD1IG95</accession>
<dbReference type="SFLD" id="SFLDS00005">
    <property type="entry name" value="Isoprenoid_Synthase_Type_I"/>
    <property type="match status" value="1"/>
</dbReference>
<sequence>MCSLLMNTPLPEYHSCRSPTRRQSAAATTRRRRSSVQCSGGRFTPRGAATPQDYHFDDPNNDNVFKGYFVGEYEVKLEKFRGLLKSKRKEDDPMEKLIFVDTIQRLDMAGHYRKEFDTIMEKHNLKLGDVGQSSLLQVSLSFRLLRQRGYHVSADVFNNFKGQHGKFGDELKQDVWGLLELYESTHLSFEEENILNEAQHFSSQLLHTHLAANTNSNVVRMRFRHPFHKSIARLNFQRDVRGIHEWITTLTELSEMDFLWGKYVHRDELRQLSKWWKDLGLTMELELARNEPSKWYTWSMAMLIDDISLSTQRLQLSKSIAFIYLIDDIFYLYGTLDELTVFTKAVQKWDYDAMNMLPDYMKLCYKSLLDTTNHIGWTICEKHGFNPINSLKQTWTSLCDAFLVEANWFASEKLPDANEYLANGKVSSGVHVVLVHLFFLLGHNAANLDDISNLISSIATILRLWDDLGTAQDEHQNGADGSYIQCYMNDQAGVSYQQAQEHVADMIEREWKRLNKECFNLNNHSTQLFQEASLNLARMVPLMYSYDDNQQLPVLAEYINLMLLSPASLELDRQNKINSSDFSL</sequence>
<name>A0ABD1IG95_SALDI</name>
<dbReference type="InterPro" id="IPR005630">
    <property type="entry name" value="Terpene_synthase_metal-bd"/>
</dbReference>
<comment type="cofactor">
    <cofactor evidence="1">
        <name>Mg(2+)</name>
        <dbReference type="ChEBI" id="CHEBI:18420"/>
    </cofactor>
</comment>
<dbReference type="Pfam" id="PF01397">
    <property type="entry name" value="Terpene_synth"/>
    <property type="match status" value="1"/>
</dbReference>
<feature type="domain" description="Terpene synthase metal-binding" evidence="7">
    <location>
        <begin position="277"/>
        <end position="512"/>
    </location>
</feature>
<dbReference type="GO" id="GO:0016829">
    <property type="term" value="F:lyase activity"/>
    <property type="evidence" value="ECO:0007669"/>
    <property type="project" value="UniProtKB-KW"/>
</dbReference>
<dbReference type="PANTHER" id="PTHR31225">
    <property type="entry name" value="OS04G0344100 PROTEIN-RELATED"/>
    <property type="match status" value="1"/>
</dbReference>
<keyword evidence="2" id="KW-0479">Metal-binding</keyword>
<dbReference type="Pfam" id="PF03936">
    <property type="entry name" value="Terpene_synth_C"/>
    <property type="match status" value="1"/>
</dbReference>
<evidence type="ECO:0000256" key="2">
    <source>
        <dbReference type="ARBA" id="ARBA00022723"/>
    </source>
</evidence>